<name>A0A1S2LA44_9BACI</name>
<reference evidence="2 3" key="1">
    <citation type="submission" date="2016-10" db="EMBL/GenBank/DDBJ databases">
        <title>Draft genome sequences of four alkaliphilic bacteria belonging to the Anaerobacillus genus.</title>
        <authorList>
            <person name="Bassil N.M."/>
            <person name="Lloyd J.R."/>
        </authorList>
    </citation>
    <scope>NUCLEOTIDE SEQUENCE [LARGE SCALE GENOMIC DNA]</scope>
    <source>
        <strain evidence="2 3">DSM 15340</strain>
    </source>
</reference>
<keyword evidence="1" id="KW-1133">Transmembrane helix</keyword>
<gene>
    <name evidence="2" type="ORF">BKP35_17025</name>
</gene>
<comment type="caution">
    <text evidence="2">The sequence shown here is derived from an EMBL/GenBank/DDBJ whole genome shotgun (WGS) entry which is preliminary data.</text>
</comment>
<feature type="transmembrane region" description="Helical" evidence="1">
    <location>
        <begin position="76"/>
        <end position="97"/>
    </location>
</feature>
<feature type="transmembrane region" description="Helical" evidence="1">
    <location>
        <begin position="103"/>
        <end position="124"/>
    </location>
</feature>
<dbReference type="RefSeq" id="WP_071314577.1">
    <property type="nucleotide sequence ID" value="NZ_MLQQ01000045.1"/>
</dbReference>
<sequence>MSLFKLLTAINVSSATTNWDEIIHLHRELKNMLMTYWMTETVVTFNWWFLLFTTIVFFVVWLIVLDKKRIIEIASFGLLVGTAVFVLDMIGISLVLWSYPDRLFPLITPIVEIHKFHLPIIYMIIYQYYNTWKSFLIALTTASFIFAFILEPVTAWLGIYEIYHWKYIYSFPIYIFGGAVLRWIILKVKQVEKKKNM</sequence>
<accession>A0A1S2LA44</accession>
<evidence type="ECO:0000313" key="3">
    <source>
        <dbReference type="Proteomes" id="UP000180098"/>
    </source>
</evidence>
<dbReference type="NCBIfam" id="NF041644">
    <property type="entry name" value="CBO0543_fam"/>
    <property type="match status" value="1"/>
</dbReference>
<keyword evidence="1" id="KW-0812">Transmembrane</keyword>
<protein>
    <submittedName>
        <fullName evidence="2">Uncharacterized protein</fullName>
    </submittedName>
</protein>
<keyword evidence="3" id="KW-1185">Reference proteome</keyword>
<dbReference type="Proteomes" id="UP000180098">
    <property type="component" value="Unassembled WGS sequence"/>
</dbReference>
<evidence type="ECO:0000256" key="1">
    <source>
        <dbReference type="SAM" id="Phobius"/>
    </source>
</evidence>
<dbReference type="OrthoDB" id="1679483at2"/>
<feature type="transmembrane region" description="Helical" evidence="1">
    <location>
        <begin position="45"/>
        <end position="64"/>
    </location>
</feature>
<evidence type="ECO:0000313" key="2">
    <source>
        <dbReference type="EMBL" id="OIJ09368.1"/>
    </source>
</evidence>
<feature type="transmembrane region" description="Helical" evidence="1">
    <location>
        <begin position="136"/>
        <end position="159"/>
    </location>
</feature>
<organism evidence="2 3">
    <name type="scientific">Anaerobacillus arseniciselenatis</name>
    <dbReference type="NCBI Taxonomy" id="85682"/>
    <lineage>
        <taxon>Bacteria</taxon>
        <taxon>Bacillati</taxon>
        <taxon>Bacillota</taxon>
        <taxon>Bacilli</taxon>
        <taxon>Bacillales</taxon>
        <taxon>Bacillaceae</taxon>
        <taxon>Anaerobacillus</taxon>
    </lineage>
</organism>
<proteinExistence type="predicted"/>
<dbReference type="EMBL" id="MLQQ01000045">
    <property type="protein sequence ID" value="OIJ09368.1"/>
    <property type="molecule type" value="Genomic_DNA"/>
</dbReference>
<keyword evidence="1" id="KW-0472">Membrane</keyword>
<dbReference type="AlphaFoldDB" id="A0A1S2LA44"/>
<feature type="transmembrane region" description="Helical" evidence="1">
    <location>
        <begin position="165"/>
        <end position="185"/>
    </location>
</feature>
<dbReference type="InterPro" id="IPR048147">
    <property type="entry name" value="CBO0543-like"/>
</dbReference>